<protein>
    <submittedName>
        <fullName evidence="2">Tryptophan 7-halogenase</fullName>
    </submittedName>
</protein>
<organism evidence="2 3">
    <name type="scientific">Aporhodopirellula aestuarii</name>
    <dbReference type="NCBI Taxonomy" id="2950107"/>
    <lineage>
        <taxon>Bacteria</taxon>
        <taxon>Pseudomonadati</taxon>
        <taxon>Planctomycetota</taxon>
        <taxon>Planctomycetia</taxon>
        <taxon>Pirellulales</taxon>
        <taxon>Pirellulaceae</taxon>
        <taxon>Aporhodopirellula</taxon>
    </lineage>
</organism>
<dbReference type="Proteomes" id="UP001202961">
    <property type="component" value="Unassembled WGS sequence"/>
</dbReference>
<reference evidence="2 3" key="1">
    <citation type="journal article" date="2022" name="Syst. Appl. Microbiol.">
        <title>Rhodopirellula aestuarii sp. nov., a novel member of the genus Rhodopirellula isolated from brackish sediments collected in the Tagus River estuary, Portugal.</title>
        <authorList>
            <person name="Vitorino I.R."/>
            <person name="Klimek D."/>
            <person name="Calusinska M."/>
            <person name="Lobo-da-Cunha A."/>
            <person name="Vasconcelos V."/>
            <person name="Lage O.M."/>
        </authorList>
    </citation>
    <scope>NUCLEOTIDE SEQUENCE [LARGE SCALE GENOMIC DNA]</scope>
    <source>
        <strain evidence="2 3">ICT_H3.1</strain>
    </source>
</reference>
<gene>
    <name evidence="2" type="ORF">NB063_06840</name>
</gene>
<name>A0ABT0U0E6_9BACT</name>
<proteinExistence type="predicted"/>
<accession>A0ABT0U0E6</accession>
<feature type="domain" description="FAD-binding" evidence="1">
    <location>
        <begin position="6"/>
        <end position="316"/>
    </location>
</feature>
<dbReference type="Pfam" id="PF01494">
    <property type="entry name" value="FAD_binding_3"/>
    <property type="match status" value="1"/>
</dbReference>
<dbReference type="InterPro" id="IPR050816">
    <property type="entry name" value="Flavin-dep_Halogenase_NPB"/>
</dbReference>
<dbReference type="RefSeq" id="WP_250928009.1">
    <property type="nucleotide sequence ID" value="NZ_JAMQBK010000021.1"/>
</dbReference>
<dbReference type="Gene3D" id="3.50.50.60">
    <property type="entry name" value="FAD/NAD(P)-binding domain"/>
    <property type="match status" value="1"/>
</dbReference>
<keyword evidence="3" id="KW-1185">Reference proteome</keyword>
<sequence length="426" mass="47633">MRASYDCVVVGGGPAGGTAAAIVASAGHSTLLIEREPVPRFHVGESLMPEVYWPLERLGLIDRVKQSGWQQKKSVQFVTHTGKESQPFFFREHDERECSTTWQVERSEFDKMLFDRAAELGADCYDRTRLIDVKFDAPDSPDDTPRATGVVIRDADGNEHSINARVVIDATGQQSFIACKLGLREVNPDLKKAAIWTYYKDAVRGEGDNEGATIILNTEDQNAWFWFIPQSRGITSIGCVADHEYLLKGRGKPEEIFAEELANCPGLIPRLSNATRVGKFTTAKEFSYMTRKHAGKGWVLIGDAFGFIDPVYSSGVYFALEMGVRAGDAVIEGLANDDLSGEQLGKWAGEFKEGADRIRKLVHAFYDRDFSIGRFMREFPQYRGNVTDLLIGRVFTEDAGRMFPDLQRSIENTRQEKLASMKEMNA</sequence>
<comment type="caution">
    <text evidence="2">The sequence shown here is derived from an EMBL/GenBank/DDBJ whole genome shotgun (WGS) entry which is preliminary data.</text>
</comment>
<dbReference type="SUPFAM" id="SSF51905">
    <property type="entry name" value="FAD/NAD(P)-binding domain"/>
    <property type="match status" value="1"/>
</dbReference>
<evidence type="ECO:0000313" key="2">
    <source>
        <dbReference type="EMBL" id="MCM2370339.1"/>
    </source>
</evidence>
<dbReference type="InterPro" id="IPR036188">
    <property type="entry name" value="FAD/NAD-bd_sf"/>
</dbReference>
<dbReference type="PANTHER" id="PTHR43747:SF1">
    <property type="entry name" value="SLR1998 PROTEIN"/>
    <property type="match status" value="1"/>
</dbReference>
<dbReference type="PANTHER" id="PTHR43747">
    <property type="entry name" value="FAD-BINDING PROTEIN"/>
    <property type="match status" value="1"/>
</dbReference>
<dbReference type="InterPro" id="IPR002938">
    <property type="entry name" value="FAD-bd"/>
</dbReference>
<evidence type="ECO:0000313" key="3">
    <source>
        <dbReference type="Proteomes" id="UP001202961"/>
    </source>
</evidence>
<evidence type="ECO:0000259" key="1">
    <source>
        <dbReference type="Pfam" id="PF01494"/>
    </source>
</evidence>
<dbReference type="EMBL" id="JAMQBK010000021">
    <property type="protein sequence ID" value="MCM2370339.1"/>
    <property type="molecule type" value="Genomic_DNA"/>
</dbReference>